<gene>
    <name evidence="2" type="ORF">FHS99_000507</name>
</gene>
<dbReference type="InterPro" id="IPR029058">
    <property type="entry name" value="AB_hydrolase_fold"/>
</dbReference>
<evidence type="ECO:0000259" key="1">
    <source>
        <dbReference type="Pfam" id="PF00561"/>
    </source>
</evidence>
<dbReference type="EMBL" id="JACIJR010000001">
    <property type="protein sequence ID" value="MBB5728051.1"/>
    <property type="molecule type" value="Genomic_DNA"/>
</dbReference>
<organism evidence="2 3">
    <name type="scientific">Sphingomonas prati</name>
    <dbReference type="NCBI Taxonomy" id="1843237"/>
    <lineage>
        <taxon>Bacteria</taxon>
        <taxon>Pseudomonadati</taxon>
        <taxon>Pseudomonadota</taxon>
        <taxon>Alphaproteobacteria</taxon>
        <taxon>Sphingomonadales</taxon>
        <taxon>Sphingomonadaceae</taxon>
        <taxon>Sphingomonas</taxon>
    </lineage>
</organism>
<dbReference type="SUPFAM" id="SSF53474">
    <property type="entry name" value="alpha/beta-Hydrolases"/>
    <property type="match status" value="1"/>
</dbReference>
<sequence>MRAPSTRAMIAELSAPWAWARGRVAWRRLARAYPGDGRPVLVLPGFLADDRTTVTLRRMLGAAGYVPHGWGQGRNRGISQALLDRMLKRLEAVTRERPAAIVGWSLGGLYAREIAKRVPERVERVVTLGSPFSGDIRANHAWRMYERVTGHAVDQLPIAAVLAEKPPVPTFALWSARDGIVAPAASRGLAGEADAAIAVDCRHIGFTSDPAALRAVLEVLRRAV</sequence>
<name>A0A7W9BQF5_9SPHN</name>
<dbReference type="Proteomes" id="UP000546701">
    <property type="component" value="Unassembled WGS sequence"/>
</dbReference>
<reference evidence="2 3" key="1">
    <citation type="submission" date="2020-08" db="EMBL/GenBank/DDBJ databases">
        <title>Genomic Encyclopedia of Type Strains, Phase IV (KMG-IV): sequencing the most valuable type-strain genomes for metagenomic binning, comparative biology and taxonomic classification.</title>
        <authorList>
            <person name="Goeker M."/>
        </authorList>
    </citation>
    <scope>NUCLEOTIDE SEQUENCE [LARGE SCALE GENOMIC DNA]</scope>
    <source>
        <strain evidence="2 3">DSM 103336</strain>
    </source>
</reference>
<comment type="caution">
    <text evidence="2">The sequence shown here is derived from an EMBL/GenBank/DDBJ whole genome shotgun (WGS) entry which is preliminary data.</text>
</comment>
<keyword evidence="3" id="KW-1185">Reference proteome</keyword>
<proteinExistence type="predicted"/>
<dbReference type="Pfam" id="PF00561">
    <property type="entry name" value="Abhydrolase_1"/>
    <property type="match status" value="1"/>
</dbReference>
<evidence type="ECO:0000313" key="2">
    <source>
        <dbReference type="EMBL" id="MBB5728051.1"/>
    </source>
</evidence>
<dbReference type="InterPro" id="IPR000073">
    <property type="entry name" value="AB_hydrolase_1"/>
</dbReference>
<accession>A0A7W9BQF5</accession>
<dbReference type="Gene3D" id="3.40.50.1820">
    <property type="entry name" value="alpha/beta hydrolase"/>
    <property type="match status" value="1"/>
</dbReference>
<protein>
    <submittedName>
        <fullName evidence="2">Pimeloyl-ACP methyl ester carboxylesterase</fullName>
    </submittedName>
</protein>
<dbReference type="AlphaFoldDB" id="A0A7W9BQF5"/>
<dbReference type="RefSeq" id="WP_229673718.1">
    <property type="nucleotide sequence ID" value="NZ_BMJP01000001.1"/>
</dbReference>
<feature type="domain" description="AB hydrolase-1" evidence="1">
    <location>
        <begin position="83"/>
        <end position="143"/>
    </location>
</feature>
<evidence type="ECO:0000313" key="3">
    <source>
        <dbReference type="Proteomes" id="UP000546701"/>
    </source>
</evidence>